<dbReference type="PANTHER" id="PTHR46797:SF1">
    <property type="entry name" value="METHYLPHOSPHONATE SYNTHASE"/>
    <property type="match status" value="1"/>
</dbReference>
<dbReference type="Gene3D" id="1.10.260.40">
    <property type="entry name" value="lambda repressor-like DNA-binding domains"/>
    <property type="match status" value="1"/>
</dbReference>
<accession>A0ABQ5NMN1</accession>
<dbReference type="Pfam" id="PF01381">
    <property type="entry name" value="HTH_3"/>
    <property type="match status" value="1"/>
</dbReference>
<dbReference type="SMART" id="SM00530">
    <property type="entry name" value="HTH_XRE"/>
    <property type="match status" value="1"/>
</dbReference>
<keyword evidence="1" id="KW-0238">DNA-binding</keyword>
<name>A0ABQ5NMN1_9BACI</name>
<dbReference type="SUPFAM" id="SSF48452">
    <property type="entry name" value="TPR-like"/>
    <property type="match status" value="1"/>
</dbReference>
<dbReference type="CDD" id="cd00093">
    <property type="entry name" value="HTH_XRE"/>
    <property type="match status" value="1"/>
</dbReference>
<dbReference type="InterPro" id="IPR010982">
    <property type="entry name" value="Lambda_DNA-bd_dom_sf"/>
</dbReference>
<dbReference type="InterPro" id="IPR011990">
    <property type="entry name" value="TPR-like_helical_dom_sf"/>
</dbReference>
<organism evidence="3 4">
    <name type="scientific">Lysinibacillus piscis</name>
    <dbReference type="NCBI Taxonomy" id="2518931"/>
    <lineage>
        <taxon>Bacteria</taxon>
        <taxon>Bacillati</taxon>
        <taxon>Bacillota</taxon>
        <taxon>Bacilli</taxon>
        <taxon>Bacillales</taxon>
        <taxon>Bacillaceae</taxon>
        <taxon>Lysinibacillus</taxon>
    </lineage>
</organism>
<comment type="caution">
    <text evidence="3">The sequence shown here is derived from an EMBL/GenBank/DDBJ whole genome shotgun (WGS) entry which is preliminary data.</text>
</comment>
<evidence type="ECO:0000256" key="1">
    <source>
        <dbReference type="ARBA" id="ARBA00023125"/>
    </source>
</evidence>
<sequence length="416" mass="48696">MDSLGTRIRALRKEQKLTLAELAGERLTKGMLSQIENDKAKPSMESLDYIAERLGVKASELLEQITPSTLRHLLEEVEILFTEVNRGDVENHLKIVEKIAPYVDEMPLSYEAGRLFYIYADAQYEAGLATWEAPLLQARAVFKEINLLSHWLMTYILQAVILAEKFQYQEAHHCFVQVEQEIEQENYRLDARYIAKLSYFMGVSLLAIGKHREGQQRIQEAIANAHRQQLYDHIDDLYRIGVYCAMIDGDFEQAEQMLTKLEQYRLFVEQVQVDAFTFMVRAHYYTNYVHDYQRGLEEVERFRPLMCDDSIRLDKNYYYAEKGKALYLLGRYAEAKETFQHFTTIPIFIQHPYDLLGLYECFAYKALCYTHFGELTTAYDLAKTAYQQSLIFTDIDLPYKQKIAEIYQTIKAHIDS</sequence>
<keyword evidence="4" id="KW-1185">Reference proteome</keyword>
<evidence type="ECO:0000313" key="3">
    <source>
        <dbReference type="EMBL" id="GLC89388.1"/>
    </source>
</evidence>
<evidence type="ECO:0000259" key="2">
    <source>
        <dbReference type="PROSITE" id="PS50943"/>
    </source>
</evidence>
<dbReference type="RefSeq" id="WP_264989120.1">
    <property type="nucleotide sequence ID" value="NZ_BRZA01000002.1"/>
</dbReference>
<protein>
    <submittedName>
        <fullName evidence="3">Transcriptional regulator</fullName>
    </submittedName>
</protein>
<dbReference type="Gene3D" id="1.25.40.10">
    <property type="entry name" value="Tetratricopeptide repeat domain"/>
    <property type="match status" value="1"/>
</dbReference>
<evidence type="ECO:0000313" key="4">
    <source>
        <dbReference type="Proteomes" id="UP001065593"/>
    </source>
</evidence>
<feature type="domain" description="HTH cro/C1-type" evidence="2">
    <location>
        <begin position="8"/>
        <end position="61"/>
    </location>
</feature>
<dbReference type="SUPFAM" id="SSF47413">
    <property type="entry name" value="lambda repressor-like DNA-binding domains"/>
    <property type="match status" value="1"/>
</dbReference>
<dbReference type="PROSITE" id="PS50943">
    <property type="entry name" value="HTH_CROC1"/>
    <property type="match status" value="1"/>
</dbReference>
<dbReference type="InterPro" id="IPR050807">
    <property type="entry name" value="TransReg_Diox_bact_type"/>
</dbReference>
<dbReference type="PANTHER" id="PTHR46797">
    <property type="entry name" value="HTH-TYPE TRANSCRIPTIONAL REGULATOR"/>
    <property type="match status" value="1"/>
</dbReference>
<reference evidence="3" key="1">
    <citation type="submission" date="2022-08" db="EMBL/GenBank/DDBJ databases">
        <title>Draft genome sequence of Lysinibacillus sp. strain KH24.</title>
        <authorList>
            <person name="Kanbe H."/>
            <person name="Itoh H."/>
        </authorList>
    </citation>
    <scope>NUCLEOTIDE SEQUENCE</scope>
    <source>
        <strain evidence="3">KH24</strain>
    </source>
</reference>
<dbReference type="InterPro" id="IPR001387">
    <property type="entry name" value="Cro/C1-type_HTH"/>
</dbReference>
<dbReference type="EMBL" id="BRZA01000002">
    <property type="protein sequence ID" value="GLC89388.1"/>
    <property type="molecule type" value="Genomic_DNA"/>
</dbReference>
<dbReference type="Proteomes" id="UP001065593">
    <property type="component" value="Unassembled WGS sequence"/>
</dbReference>
<proteinExistence type="predicted"/>
<gene>
    <name evidence="3" type="ORF">LYSBPC_25150</name>
</gene>